<dbReference type="Pfam" id="PF01498">
    <property type="entry name" value="HTH_Tnp_Tc3_2"/>
    <property type="match status" value="1"/>
</dbReference>
<dbReference type="Proteomes" id="UP000499080">
    <property type="component" value="Unassembled WGS sequence"/>
</dbReference>
<feature type="domain" description="Transposase Tc1-like" evidence="1">
    <location>
        <begin position="27"/>
        <end position="89"/>
    </location>
</feature>
<name>A0A4Y2KP02_ARAVE</name>
<protein>
    <recommendedName>
        <fullName evidence="1">Transposase Tc1-like domain-containing protein</fullName>
    </recommendedName>
</protein>
<accession>A0A4Y2KP02</accession>
<evidence type="ECO:0000259" key="1">
    <source>
        <dbReference type="Pfam" id="PF01498"/>
    </source>
</evidence>
<dbReference type="InterPro" id="IPR036397">
    <property type="entry name" value="RNaseH_sf"/>
</dbReference>
<gene>
    <name evidence="2" type="ORF">AVEN_268076_1</name>
</gene>
<organism evidence="2 3">
    <name type="scientific">Araneus ventricosus</name>
    <name type="common">Orbweaver spider</name>
    <name type="synonym">Epeira ventricosa</name>
    <dbReference type="NCBI Taxonomy" id="182803"/>
    <lineage>
        <taxon>Eukaryota</taxon>
        <taxon>Metazoa</taxon>
        <taxon>Ecdysozoa</taxon>
        <taxon>Arthropoda</taxon>
        <taxon>Chelicerata</taxon>
        <taxon>Arachnida</taxon>
        <taxon>Araneae</taxon>
        <taxon>Araneomorphae</taxon>
        <taxon>Entelegynae</taxon>
        <taxon>Araneoidea</taxon>
        <taxon>Araneidae</taxon>
        <taxon>Araneus</taxon>
    </lineage>
</organism>
<dbReference type="GO" id="GO:0015074">
    <property type="term" value="P:DNA integration"/>
    <property type="evidence" value="ECO:0007669"/>
    <property type="project" value="InterPro"/>
</dbReference>
<dbReference type="AlphaFoldDB" id="A0A4Y2KP02"/>
<dbReference type="InterPro" id="IPR002492">
    <property type="entry name" value="Transposase_Tc1-like"/>
</dbReference>
<dbReference type="EMBL" id="BGPR01004788">
    <property type="protein sequence ID" value="GBN03367.1"/>
    <property type="molecule type" value="Genomic_DNA"/>
</dbReference>
<evidence type="ECO:0000313" key="3">
    <source>
        <dbReference type="Proteomes" id="UP000499080"/>
    </source>
</evidence>
<dbReference type="Gene3D" id="3.30.420.10">
    <property type="entry name" value="Ribonuclease H-like superfamily/Ribonuclease H"/>
    <property type="match status" value="1"/>
</dbReference>
<keyword evidence="3" id="KW-1185">Reference proteome</keyword>
<proteinExistence type="predicted"/>
<dbReference type="GO" id="GO:0003677">
    <property type="term" value="F:DNA binding"/>
    <property type="evidence" value="ECO:0007669"/>
    <property type="project" value="InterPro"/>
</dbReference>
<evidence type="ECO:0000313" key="2">
    <source>
        <dbReference type="EMBL" id="GBN03367.1"/>
    </source>
</evidence>
<dbReference type="GO" id="GO:0006313">
    <property type="term" value="P:DNA transposition"/>
    <property type="evidence" value="ECO:0007669"/>
    <property type="project" value="InterPro"/>
</dbReference>
<reference evidence="2 3" key="1">
    <citation type="journal article" date="2019" name="Sci. Rep.">
        <title>Orb-weaving spider Araneus ventricosus genome elucidates the spidroin gene catalogue.</title>
        <authorList>
            <person name="Kono N."/>
            <person name="Nakamura H."/>
            <person name="Ohtoshi R."/>
            <person name="Moran D.A.P."/>
            <person name="Shinohara A."/>
            <person name="Yoshida Y."/>
            <person name="Fujiwara M."/>
            <person name="Mori M."/>
            <person name="Tomita M."/>
            <person name="Arakawa K."/>
        </authorList>
    </citation>
    <scope>NUCLEOTIDE SEQUENCE [LARGE SCALE GENOMIC DNA]</scope>
</reference>
<comment type="caution">
    <text evidence="2">The sequence shown here is derived from an EMBL/GenBank/DDBJ whole genome shotgun (WGS) entry which is preliminary data.</text>
</comment>
<sequence length="124" mass="14521">MRCPRRPLIAALSCKLRNESSNLEKTRILKRDRRATVPHIASDFNDGASTSVRVRTVQRTVINMGSQSRSPTRVPLLTARHKALLFSWADNTTIDDWKHATWSDESRFQLYRTNARLRVWRRHH</sequence>
<dbReference type="OrthoDB" id="2430155at2759"/>